<dbReference type="PROSITE" id="PS00028">
    <property type="entry name" value="ZINC_FINGER_C2H2_1"/>
    <property type="match status" value="3"/>
</dbReference>
<dbReference type="GO" id="GO:0008270">
    <property type="term" value="F:zinc ion binding"/>
    <property type="evidence" value="ECO:0007669"/>
    <property type="project" value="UniProtKB-KW"/>
</dbReference>
<evidence type="ECO:0000256" key="3">
    <source>
        <dbReference type="ARBA" id="ARBA00022737"/>
    </source>
</evidence>
<evidence type="ECO:0000256" key="2">
    <source>
        <dbReference type="ARBA" id="ARBA00022723"/>
    </source>
</evidence>
<keyword evidence="6 10" id="KW-0238">DNA-binding</keyword>
<protein>
    <submittedName>
        <fullName evidence="16">Uncharacterized protein</fullName>
    </submittedName>
</protein>
<dbReference type="InterPro" id="IPR009057">
    <property type="entry name" value="Homeodomain-like_sf"/>
</dbReference>
<dbReference type="Pfam" id="PF00096">
    <property type="entry name" value="zf-C2H2"/>
    <property type="match status" value="2"/>
</dbReference>
<evidence type="ECO:0000256" key="5">
    <source>
        <dbReference type="ARBA" id="ARBA00022833"/>
    </source>
</evidence>
<dbReference type="InterPro" id="IPR051574">
    <property type="entry name" value="ZnF_E-box_Homeobox"/>
</dbReference>
<evidence type="ECO:0000256" key="10">
    <source>
        <dbReference type="PROSITE-ProRule" id="PRU00108"/>
    </source>
</evidence>
<keyword evidence="2" id="KW-0479">Metal-binding</keyword>
<name>A0A6V7TRP6_MELEN</name>
<keyword evidence="12" id="KW-0175">Coiled coil</keyword>
<dbReference type="GO" id="GO:0000978">
    <property type="term" value="F:RNA polymerase II cis-regulatory region sequence-specific DNA binding"/>
    <property type="evidence" value="ECO:0007669"/>
    <property type="project" value="TreeGrafter"/>
</dbReference>
<dbReference type="SUPFAM" id="SSF57667">
    <property type="entry name" value="beta-beta-alpha zinc fingers"/>
    <property type="match status" value="3"/>
</dbReference>
<keyword evidence="3" id="KW-0677">Repeat</keyword>
<feature type="DNA-binding region" description="Homeobox" evidence="10">
    <location>
        <begin position="395"/>
        <end position="454"/>
    </location>
</feature>
<feature type="domain" description="C2H2-type" evidence="15">
    <location>
        <begin position="865"/>
        <end position="893"/>
    </location>
</feature>
<dbReference type="SMART" id="SM00389">
    <property type="entry name" value="HOX"/>
    <property type="match status" value="1"/>
</dbReference>
<feature type="domain" description="C2H2-type" evidence="15">
    <location>
        <begin position="29"/>
        <end position="56"/>
    </location>
</feature>
<keyword evidence="7 10" id="KW-0371">Homeobox</keyword>
<dbReference type="InterPro" id="IPR013087">
    <property type="entry name" value="Znf_C2H2_type"/>
</dbReference>
<evidence type="ECO:0000256" key="13">
    <source>
        <dbReference type="SAM" id="MobiDB-lite"/>
    </source>
</evidence>
<feature type="coiled-coil region" evidence="12">
    <location>
        <begin position="472"/>
        <end position="503"/>
    </location>
</feature>
<proteinExistence type="predicted"/>
<feature type="domain" description="C2H2-type" evidence="15">
    <location>
        <begin position="837"/>
        <end position="864"/>
    </location>
</feature>
<dbReference type="InterPro" id="IPR017970">
    <property type="entry name" value="Homeobox_CS"/>
</dbReference>
<dbReference type="PANTHER" id="PTHR24391:SF27">
    <property type="entry name" value="ZINC FINGER PROTEIN 1"/>
    <property type="match status" value="1"/>
</dbReference>
<dbReference type="EMBL" id="CAJEWN010000011">
    <property type="protein sequence ID" value="CAD2132037.1"/>
    <property type="molecule type" value="Genomic_DNA"/>
</dbReference>
<evidence type="ECO:0000256" key="7">
    <source>
        <dbReference type="ARBA" id="ARBA00023155"/>
    </source>
</evidence>
<dbReference type="FunFam" id="3.30.160.60:FF:000045">
    <property type="entry name" value="ZFP69 zinc finger protein B"/>
    <property type="match status" value="1"/>
</dbReference>
<feature type="compositionally biased region" description="Low complexity" evidence="13">
    <location>
        <begin position="105"/>
        <end position="130"/>
    </location>
</feature>
<evidence type="ECO:0000256" key="1">
    <source>
        <dbReference type="ARBA" id="ARBA00004123"/>
    </source>
</evidence>
<keyword evidence="4 9" id="KW-0863">Zinc-finger</keyword>
<dbReference type="AlphaFoldDB" id="A0A6V7TRP6"/>
<feature type="domain" description="Homeobox" evidence="14">
    <location>
        <begin position="393"/>
        <end position="453"/>
    </location>
</feature>
<dbReference type="PANTHER" id="PTHR24391">
    <property type="entry name" value="HISTONE H4 TRANSCRIPTION FACTOR-RELATED"/>
    <property type="match status" value="1"/>
</dbReference>
<dbReference type="Proteomes" id="UP000580250">
    <property type="component" value="Unassembled WGS sequence"/>
</dbReference>
<dbReference type="GO" id="GO:0000981">
    <property type="term" value="F:DNA-binding transcription factor activity, RNA polymerase II-specific"/>
    <property type="evidence" value="ECO:0007669"/>
    <property type="project" value="InterPro"/>
</dbReference>
<dbReference type="InterPro" id="IPR036236">
    <property type="entry name" value="Znf_C2H2_sf"/>
</dbReference>
<dbReference type="SUPFAM" id="SSF46689">
    <property type="entry name" value="Homeodomain-like"/>
    <property type="match status" value="1"/>
</dbReference>
<dbReference type="Pfam" id="PF00046">
    <property type="entry name" value="Homeodomain"/>
    <property type="match status" value="1"/>
</dbReference>
<feature type="compositionally biased region" description="Polar residues" evidence="13">
    <location>
        <begin position="730"/>
        <end position="739"/>
    </location>
</feature>
<dbReference type="FunFam" id="3.30.160.60:FF:000744">
    <property type="entry name" value="zinc finger E-box-binding homeobox 1"/>
    <property type="match status" value="1"/>
</dbReference>
<comment type="subcellular location">
    <subcellularLocation>
        <location evidence="1 10 11">Nucleus</location>
    </subcellularLocation>
</comment>
<evidence type="ECO:0000256" key="9">
    <source>
        <dbReference type="PROSITE-ProRule" id="PRU00042"/>
    </source>
</evidence>
<evidence type="ECO:0000313" key="17">
    <source>
        <dbReference type="Proteomes" id="UP000580250"/>
    </source>
</evidence>
<evidence type="ECO:0000259" key="14">
    <source>
        <dbReference type="PROSITE" id="PS50071"/>
    </source>
</evidence>
<evidence type="ECO:0000313" key="16">
    <source>
        <dbReference type="EMBL" id="CAD2132037.1"/>
    </source>
</evidence>
<dbReference type="FunFam" id="3.30.160.60:FF:000013">
    <property type="entry name" value="Putative zinc finger E-box-binding homeobox 2"/>
    <property type="match status" value="2"/>
</dbReference>
<gene>
    <name evidence="16" type="ORF">MENT_LOCUS3519</name>
</gene>
<evidence type="ECO:0000259" key="15">
    <source>
        <dbReference type="PROSITE" id="PS50157"/>
    </source>
</evidence>
<feature type="region of interest" description="Disordered" evidence="13">
    <location>
        <begin position="730"/>
        <end position="751"/>
    </location>
</feature>
<feature type="domain" description="C2H2-type" evidence="15">
    <location>
        <begin position="809"/>
        <end position="836"/>
    </location>
</feature>
<organism evidence="16 17">
    <name type="scientific">Meloidogyne enterolobii</name>
    <name type="common">Root-knot nematode worm</name>
    <name type="synonym">Meloidogyne mayaguensis</name>
    <dbReference type="NCBI Taxonomy" id="390850"/>
    <lineage>
        <taxon>Eukaryota</taxon>
        <taxon>Metazoa</taxon>
        <taxon>Ecdysozoa</taxon>
        <taxon>Nematoda</taxon>
        <taxon>Chromadorea</taxon>
        <taxon>Rhabditida</taxon>
        <taxon>Tylenchina</taxon>
        <taxon>Tylenchomorpha</taxon>
        <taxon>Tylenchoidea</taxon>
        <taxon>Meloidogynidae</taxon>
        <taxon>Meloidogyninae</taxon>
        <taxon>Meloidogyne</taxon>
    </lineage>
</organism>
<dbReference type="InterPro" id="IPR001356">
    <property type="entry name" value="HD"/>
</dbReference>
<dbReference type="GO" id="GO:0000122">
    <property type="term" value="P:negative regulation of transcription by RNA polymerase II"/>
    <property type="evidence" value="ECO:0007669"/>
    <property type="project" value="UniProtKB-ARBA"/>
</dbReference>
<evidence type="ECO:0000256" key="12">
    <source>
        <dbReference type="SAM" id="Coils"/>
    </source>
</evidence>
<evidence type="ECO:0000256" key="6">
    <source>
        <dbReference type="ARBA" id="ARBA00023125"/>
    </source>
</evidence>
<dbReference type="FunFam" id="3.30.160.60:FF:000145">
    <property type="entry name" value="Zinc finger protein 574"/>
    <property type="match status" value="1"/>
</dbReference>
<keyword evidence="8 10" id="KW-0539">Nucleus</keyword>
<dbReference type="PROSITE" id="PS50071">
    <property type="entry name" value="HOMEOBOX_2"/>
    <property type="match status" value="1"/>
</dbReference>
<dbReference type="SMART" id="SM00355">
    <property type="entry name" value="ZnF_C2H2"/>
    <property type="match status" value="5"/>
</dbReference>
<dbReference type="GO" id="GO:0022603">
    <property type="term" value="P:regulation of anatomical structure morphogenesis"/>
    <property type="evidence" value="ECO:0007669"/>
    <property type="project" value="UniProtKB-ARBA"/>
</dbReference>
<feature type="compositionally biased region" description="Basic and acidic residues" evidence="13">
    <location>
        <begin position="740"/>
        <end position="751"/>
    </location>
</feature>
<dbReference type="PROSITE" id="PS00027">
    <property type="entry name" value="HOMEOBOX_1"/>
    <property type="match status" value="1"/>
</dbReference>
<accession>A0A6V7TRP6</accession>
<reference evidence="16 17" key="1">
    <citation type="submission" date="2020-08" db="EMBL/GenBank/DDBJ databases">
        <authorList>
            <person name="Koutsovoulos G."/>
            <person name="Danchin GJ E."/>
        </authorList>
    </citation>
    <scope>NUCLEOTIDE SEQUENCE [LARGE SCALE GENOMIC DNA]</scope>
</reference>
<evidence type="ECO:0000256" key="11">
    <source>
        <dbReference type="RuleBase" id="RU000682"/>
    </source>
</evidence>
<feature type="region of interest" description="Disordered" evidence="13">
    <location>
        <begin position="105"/>
        <end position="133"/>
    </location>
</feature>
<keyword evidence="5" id="KW-0862">Zinc</keyword>
<sequence length="933" mass="106591">MEQQGDNKQTIINTVDSNIESNQQQERKFKCLECPKAFKFKHHLKEHLRIHSGEKPFECRHCLKRFSHSGSYSSHMSSKKCQQQQQKLAAASVIVNSDKQINNQQQNSSFSFSSSTASSSSSSSPNNSSSIFGNKQQTISSSNIFNNNNYLLEQLRLYYSQQQQQLIKQQNGNPPSNLFSSSIDSLPNNIWNPQQPPLFPFQFSAALAAASCLPLNYNNFIQPGISESINGKDQMDIKSPIKSEEECQVSTNGKQSKNITSFFDNFWQTASSNQKRISTPDTTNALKAIILQQQLATAAQQWLFNGNLVKNEAGKNNWIAENKNGEEKNHIKHSSSTTVFKEIRQPTKRTNENNEEYNNSNNNISELNTNNLFNNSCVDSIELDEWRHSSAAGSVLRSRSFLSDQQLRILAEQFRRNSLPSKYELSSLAEKIGVNKRVVQVWFQNMRAKAKRANRLSVISDRLSRNAMRNASAKQQQQNKQKITNLNDLNKEEELNKNNFKLNPIDPALLQKLVNNVINGAKKTLKEENNNYSKEEIIEEESPLDLSFKKEELPDLEHNNDDFEGIEQEFEREETKDEIPEIIKNNRRRKFSFGTEVKKEKCLNGGELDNKSFGIQNEIKIKKEPKESNIYSPTSFSPNYFSTTRSDLSNISPSSSSFSQCCSGSASSSPIINNHFIGNDNCSIKSSSSIWPTNNGKTTPTISSTLLSIIGNGQKNILNEWQRVLEYPNQHFSEPSSPNHPEDKKEKSYQQISEHFDNTKNENSSEEIIQTTKNGNFNKNSFGPSPAKIRRLNQNEHQNSQRDEITGLYICDICDKTFNKQSSLARHKYEHSGQRPHKCEHCEKAFKHKHHLTEHNRLHSGEKPFQCNKCMKRFSHSGSYSQHMNHRYAYCKPFMNKNGLIKNSSELIENEIEKINDGKEINLIEISKDETEK</sequence>
<comment type="caution">
    <text evidence="16">The sequence shown here is derived from an EMBL/GenBank/DDBJ whole genome shotgun (WGS) entry which is preliminary data.</text>
</comment>
<dbReference type="PROSITE" id="PS50157">
    <property type="entry name" value="ZINC_FINGER_C2H2_2"/>
    <property type="match status" value="4"/>
</dbReference>
<evidence type="ECO:0000256" key="8">
    <source>
        <dbReference type="ARBA" id="ARBA00023242"/>
    </source>
</evidence>
<dbReference type="GO" id="GO:0005634">
    <property type="term" value="C:nucleus"/>
    <property type="evidence" value="ECO:0007669"/>
    <property type="project" value="UniProtKB-SubCell"/>
</dbReference>
<evidence type="ECO:0000256" key="4">
    <source>
        <dbReference type="ARBA" id="ARBA00022771"/>
    </source>
</evidence>
<dbReference type="GO" id="GO:2000026">
    <property type="term" value="P:regulation of multicellular organismal development"/>
    <property type="evidence" value="ECO:0007669"/>
    <property type="project" value="UniProtKB-ARBA"/>
</dbReference>
<dbReference type="Gene3D" id="1.10.10.60">
    <property type="entry name" value="Homeodomain-like"/>
    <property type="match status" value="1"/>
</dbReference>
<dbReference type="OrthoDB" id="427030at2759"/>
<dbReference type="CDD" id="cd00086">
    <property type="entry name" value="homeodomain"/>
    <property type="match status" value="1"/>
</dbReference>
<dbReference type="Gene3D" id="3.30.160.60">
    <property type="entry name" value="Classic Zinc Finger"/>
    <property type="match status" value="5"/>
</dbReference>